<proteinExistence type="inferred from homology"/>
<name>A0ABY4FNQ3_9MICO</name>
<sequence length="253" mass="26079">METPTVLITGAAQGIGHATAALLADRGHRIVIADLQQESATTAAAALNERFPRAEQHLGFGVDVADETSVAALFEALSAQTESLHGLVNGAGNLIRGDAETYGTEAWRLQLEIHLTGAFMLSRGAFPLLAAGGGSIVNIASVGSTFGLPGRVAYATAKSGILGLTRTLAVEWGGNGVRVNAVAPGYVATEMVQSGIRNGTLSTEKLFARTPLGRLADPREIASAIAFLLSDDASFVHGEVLRVDGGVTVDGTF</sequence>
<reference evidence="3 4" key="1">
    <citation type="submission" date="2022-04" db="EMBL/GenBank/DDBJ databases">
        <title>Leucobacter sp. isolated from rhizosphere of garlic.</title>
        <authorList>
            <person name="Won M."/>
            <person name="Lee C.-M."/>
            <person name="Woen H.-Y."/>
            <person name="Kwon S.-W."/>
        </authorList>
    </citation>
    <scope>NUCLEOTIDE SEQUENCE [LARGE SCALE GENOMIC DNA]</scope>
    <source>
        <strain evidence="3 4">H21R-40</strain>
    </source>
</reference>
<dbReference type="Proteomes" id="UP000831786">
    <property type="component" value="Chromosome"/>
</dbReference>
<accession>A0ABY4FNQ3</accession>
<keyword evidence="4" id="KW-1185">Reference proteome</keyword>
<dbReference type="InterPro" id="IPR036291">
    <property type="entry name" value="NAD(P)-bd_dom_sf"/>
</dbReference>
<dbReference type="RefSeq" id="WP_244728749.1">
    <property type="nucleotide sequence ID" value="NZ_CP095045.1"/>
</dbReference>
<organism evidence="3 4">
    <name type="scientific">Leucobacter allii</name>
    <dbReference type="NCBI Taxonomy" id="2932247"/>
    <lineage>
        <taxon>Bacteria</taxon>
        <taxon>Bacillati</taxon>
        <taxon>Actinomycetota</taxon>
        <taxon>Actinomycetes</taxon>
        <taxon>Micrococcales</taxon>
        <taxon>Microbacteriaceae</taxon>
        <taxon>Leucobacter</taxon>
    </lineage>
</organism>
<dbReference type="InterPro" id="IPR002347">
    <property type="entry name" value="SDR_fam"/>
</dbReference>
<gene>
    <name evidence="3" type="ORF">MUN78_03150</name>
</gene>
<evidence type="ECO:0000256" key="2">
    <source>
        <dbReference type="ARBA" id="ARBA00023002"/>
    </source>
</evidence>
<dbReference type="Gene3D" id="3.40.50.720">
    <property type="entry name" value="NAD(P)-binding Rossmann-like Domain"/>
    <property type="match status" value="1"/>
</dbReference>
<keyword evidence="2" id="KW-0560">Oxidoreductase</keyword>
<dbReference type="PRINTS" id="PR00080">
    <property type="entry name" value="SDRFAMILY"/>
</dbReference>
<dbReference type="Pfam" id="PF13561">
    <property type="entry name" value="adh_short_C2"/>
    <property type="match status" value="1"/>
</dbReference>
<dbReference type="SUPFAM" id="SSF51735">
    <property type="entry name" value="NAD(P)-binding Rossmann-fold domains"/>
    <property type="match status" value="1"/>
</dbReference>
<protein>
    <submittedName>
        <fullName evidence="3">SDR family oxidoreductase</fullName>
    </submittedName>
</protein>
<dbReference type="PROSITE" id="PS00061">
    <property type="entry name" value="ADH_SHORT"/>
    <property type="match status" value="1"/>
</dbReference>
<dbReference type="InterPro" id="IPR020904">
    <property type="entry name" value="Sc_DH/Rdtase_CS"/>
</dbReference>
<comment type="similarity">
    <text evidence="1">Belongs to the short-chain dehydrogenases/reductases (SDR) family.</text>
</comment>
<dbReference type="EMBL" id="CP095045">
    <property type="protein sequence ID" value="UOQ57849.1"/>
    <property type="molecule type" value="Genomic_DNA"/>
</dbReference>
<dbReference type="PANTHER" id="PTHR42760:SF133">
    <property type="entry name" value="3-OXOACYL-[ACYL-CARRIER-PROTEIN] REDUCTASE"/>
    <property type="match status" value="1"/>
</dbReference>
<dbReference type="PANTHER" id="PTHR42760">
    <property type="entry name" value="SHORT-CHAIN DEHYDROGENASES/REDUCTASES FAMILY MEMBER"/>
    <property type="match status" value="1"/>
</dbReference>
<evidence type="ECO:0000313" key="4">
    <source>
        <dbReference type="Proteomes" id="UP000831786"/>
    </source>
</evidence>
<dbReference type="PRINTS" id="PR00081">
    <property type="entry name" value="GDHRDH"/>
</dbReference>
<evidence type="ECO:0000313" key="3">
    <source>
        <dbReference type="EMBL" id="UOQ57849.1"/>
    </source>
</evidence>
<dbReference type="CDD" id="cd05233">
    <property type="entry name" value="SDR_c"/>
    <property type="match status" value="1"/>
</dbReference>
<evidence type="ECO:0000256" key="1">
    <source>
        <dbReference type="ARBA" id="ARBA00006484"/>
    </source>
</evidence>